<name>A0AAQ4F7R0_AMBAM</name>
<sequence>MASFSRADAAAMLKLKPEWDEVLAGNFPKEVEVPKRDAVFLEAKLPEDVEKPEDIEAVEVAKTRKGVADPPEIVIETPAVVVDTPEGVVETPEDVEVPDTPPAALDQMGASSSSYVGQGGVCVLPCSSWEDRQCYIFSNLAALNGFFRVVGLELQKCVSELVLVPATHGVHRPATVLDRQQAAILLHQLLTKHSCLAGATIHDEMLPDYDKVVCHAISNSVGLKRLSLGLSSPTEEISKAFVEAVASLTRLESIDLTMDTHGHLLANFGPLLAESASLKALRAVDVLAPHPAAKTFLEGLFGNRTIADLSLTTSILNGGNPPFGSGNPHIALGAYLKLSPSLTSVRITAPKHGPEVDVWTICDALTTNKVLKRLELEVRTLKLEYSTAIKWLLYSNKTLRHFSFTCSNTNRDDKGESAGEGAAASPEQECPRCCIIHFDDTDHVKPWAAALLENDTSITELRFSMWGFSIAECTEFWEAATTNKSLRKVTLEDVRGEKSDICLTR</sequence>
<dbReference type="InterPro" id="IPR032675">
    <property type="entry name" value="LRR_dom_sf"/>
</dbReference>
<comment type="caution">
    <text evidence="1">The sequence shown here is derived from an EMBL/GenBank/DDBJ whole genome shotgun (WGS) entry which is preliminary data.</text>
</comment>
<dbReference type="EMBL" id="JARKHS020005872">
    <property type="protein sequence ID" value="KAK8783109.1"/>
    <property type="molecule type" value="Genomic_DNA"/>
</dbReference>
<keyword evidence="2" id="KW-1185">Reference proteome</keyword>
<dbReference type="AlphaFoldDB" id="A0AAQ4F7R0"/>
<reference evidence="1 2" key="1">
    <citation type="journal article" date="2023" name="Arcadia Sci">
        <title>De novo assembly of a long-read Amblyomma americanum tick genome.</title>
        <authorList>
            <person name="Chou S."/>
            <person name="Poskanzer K.E."/>
            <person name="Rollins M."/>
            <person name="Thuy-Boun P.S."/>
        </authorList>
    </citation>
    <scope>NUCLEOTIDE SEQUENCE [LARGE SCALE GENOMIC DNA]</scope>
    <source>
        <strain evidence="1">F_SG_1</strain>
        <tissue evidence="1">Salivary glands</tissue>
    </source>
</reference>
<dbReference type="Gene3D" id="3.80.10.10">
    <property type="entry name" value="Ribonuclease Inhibitor"/>
    <property type="match status" value="1"/>
</dbReference>
<protein>
    <submittedName>
        <fullName evidence="1">Uncharacterized protein</fullName>
    </submittedName>
</protein>
<proteinExistence type="predicted"/>
<dbReference type="Proteomes" id="UP001321473">
    <property type="component" value="Unassembled WGS sequence"/>
</dbReference>
<gene>
    <name evidence="1" type="ORF">V5799_015540</name>
</gene>
<accession>A0AAQ4F7R0</accession>
<dbReference type="SUPFAM" id="SSF52047">
    <property type="entry name" value="RNI-like"/>
    <property type="match status" value="1"/>
</dbReference>
<evidence type="ECO:0000313" key="2">
    <source>
        <dbReference type="Proteomes" id="UP001321473"/>
    </source>
</evidence>
<organism evidence="1 2">
    <name type="scientific">Amblyomma americanum</name>
    <name type="common">Lone star tick</name>
    <dbReference type="NCBI Taxonomy" id="6943"/>
    <lineage>
        <taxon>Eukaryota</taxon>
        <taxon>Metazoa</taxon>
        <taxon>Ecdysozoa</taxon>
        <taxon>Arthropoda</taxon>
        <taxon>Chelicerata</taxon>
        <taxon>Arachnida</taxon>
        <taxon>Acari</taxon>
        <taxon>Parasitiformes</taxon>
        <taxon>Ixodida</taxon>
        <taxon>Ixodoidea</taxon>
        <taxon>Ixodidae</taxon>
        <taxon>Amblyomminae</taxon>
        <taxon>Amblyomma</taxon>
    </lineage>
</organism>
<evidence type="ECO:0000313" key="1">
    <source>
        <dbReference type="EMBL" id="KAK8783109.1"/>
    </source>
</evidence>